<keyword evidence="1" id="KW-0812">Transmembrane</keyword>
<keyword evidence="1" id="KW-0472">Membrane</keyword>
<protein>
    <recommendedName>
        <fullName evidence="2">DUF5698 domain-containing protein</fullName>
    </recommendedName>
</protein>
<dbReference type="AlphaFoldDB" id="A0A1G1XLQ3"/>
<dbReference type="EMBL" id="MHHZ01000023">
    <property type="protein sequence ID" value="OGY40901.1"/>
    <property type="molecule type" value="Genomic_DNA"/>
</dbReference>
<name>A0A1G1XLQ3_9BACT</name>
<evidence type="ECO:0000313" key="4">
    <source>
        <dbReference type="Proteomes" id="UP000176498"/>
    </source>
</evidence>
<organism evidence="3 4">
    <name type="scientific">Candidatus Buchananbacteria bacterium RBG_13_36_9</name>
    <dbReference type="NCBI Taxonomy" id="1797530"/>
    <lineage>
        <taxon>Bacteria</taxon>
        <taxon>Candidatus Buchananiibacteriota</taxon>
    </lineage>
</organism>
<sequence length="86" mass="9775">MILFLVGIFEMLIVTVWTKVVTKTQILASGFITLINVLIWYYVLQTIVDNISNWIIALLYALGCAVGTMIATLYFQHEENKNYAGK</sequence>
<proteinExistence type="predicted"/>
<dbReference type="Pfam" id="PF18955">
    <property type="entry name" value="DUF5698"/>
    <property type="match status" value="1"/>
</dbReference>
<feature type="domain" description="DUF5698" evidence="2">
    <location>
        <begin position="16"/>
        <end position="70"/>
    </location>
</feature>
<evidence type="ECO:0000313" key="3">
    <source>
        <dbReference type="EMBL" id="OGY40901.1"/>
    </source>
</evidence>
<dbReference type="Proteomes" id="UP000176498">
    <property type="component" value="Unassembled WGS sequence"/>
</dbReference>
<evidence type="ECO:0000259" key="2">
    <source>
        <dbReference type="Pfam" id="PF18955"/>
    </source>
</evidence>
<feature type="transmembrane region" description="Helical" evidence="1">
    <location>
        <begin position="28"/>
        <end position="44"/>
    </location>
</feature>
<keyword evidence="1" id="KW-1133">Transmembrane helix</keyword>
<feature type="transmembrane region" description="Helical" evidence="1">
    <location>
        <begin position="51"/>
        <end position="75"/>
    </location>
</feature>
<reference evidence="3 4" key="1">
    <citation type="journal article" date="2016" name="Nat. Commun.">
        <title>Thousands of microbial genomes shed light on interconnected biogeochemical processes in an aquifer system.</title>
        <authorList>
            <person name="Anantharaman K."/>
            <person name="Brown C.T."/>
            <person name="Hug L.A."/>
            <person name="Sharon I."/>
            <person name="Castelle C.J."/>
            <person name="Probst A.J."/>
            <person name="Thomas B.C."/>
            <person name="Singh A."/>
            <person name="Wilkins M.J."/>
            <person name="Karaoz U."/>
            <person name="Brodie E.L."/>
            <person name="Williams K.H."/>
            <person name="Hubbard S.S."/>
            <person name="Banfield J.F."/>
        </authorList>
    </citation>
    <scope>NUCLEOTIDE SEQUENCE [LARGE SCALE GENOMIC DNA]</scope>
</reference>
<accession>A0A1G1XLQ3</accession>
<comment type="caution">
    <text evidence="3">The sequence shown here is derived from an EMBL/GenBank/DDBJ whole genome shotgun (WGS) entry which is preliminary data.</text>
</comment>
<dbReference type="InterPro" id="IPR044035">
    <property type="entry name" value="DUF5698"/>
</dbReference>
<gene>
    <name evidence="3" type="ORF">A2Y82_03460</name>
</gene>
<evidence type="ECO:0000256" key="1">
    <source>
        <dbReference type="SAM" id="Phobius"/>
    </source>
</evidence>